<dbReference type="GO" id="GO:0007602">
    <property type="term" value="P:phototransduction"/>
    <property type="evidence" value="ECO:0007669"/>
    <property type="project" value="InterPro"/>
</dbReference>
<evidence type="ECO:0000256" key="1">
    <source>
        <dbReference type="ARBA" id="ARBA00009132"/>
    </source>
</evidence>
<dbReference type="InterPro" id="IPR035965">
    <property type="entry name" value="PAS-like_dom_sf"/>
</dbReference>
<sequence>MSSIYETLHEHAARMAEREELRISPALGLLADMSDAELDELEFGVVKIDDHGFVESYNRYESRLTGLASEDAIGRHFFRDIAPCTNNALFRGLFERGLAENRLNHLFPYTFTYRMQPTNVKVHLFRDSVTCTNWVLISRV</sequence>
<dbReference type="EMBL" id="CP036290">
    <property type="protein sequence ID" value="QDU84479.1"/>
    <property type="molecule type" value="Genomic_DNA"/>
</dbReference>
<dbReference type="PIRSF" id="PIRSF000087">
    <property type="entry name" value="PYP"/>
    <property type="match status" value="1"/>
</dbReference>
<dbReference type="InterPro" id="IPR000014">
    <property type="entry name" value="PAS"/>
</dbReference>
<keyword evidence="4" id="KW-0675">Receptor</keyword>
<protein>
    <recommendedName>
        <fullName evidence="2">Photoactive yellow protein</fullName>
    </recommendedName>
</protein>
<proteinExistence type="inferred from homology"/>
<evidence type="ECO:0000259" key="5">
    <source>
        <dbReference type="PROSITE" id="PS50112"/>
    </source>
</evidence>
<accession>A0A518CZ29</accession>
<dbReference type="PROSITE" id="PS50112">
    <property type="entry name" value="PAS"/>
    <property type="match status" value="1"/>
</dbReference>
<dbReference type="OrthoDB" id="8564681at2"/>
<gene>
    <name evidence="6" type="primary">pyp</name>
    <name evidence="6" type="ORF">Pla163_15890</name>
</gene>
<name>A0A518CZ29_9BACT</name>
<evidence type="ECO:0000256" key="4">
    <source>
        <dbReference type="ARBA" id="ARBA00023170"/>
    </source>
</evidence>
<dbReference type="AlphaFoldDB" id="A0A518CZ29"/>
<reference evidence="6 7" key="1">
    <citation type="submission" date="2019-02" db="EMBL/GenBank/DDBJ databases">
        <title>Deep-cultivation of Planctomycetes and their phenomic and genomic characterization uncovers novel biology.</title>
        <authorList>
            <person name="Wiegand S."/>
            <person name="Jogler M."/>
            <person name="Boedeker C."/>
            <person name="Pinto D."/>
            <person name="Vollmers J."/>
            <person name="Rivas-Marin E."/>
            <person name="Kohn T."/>
            <person name="Peeters S.H."/>
            <person name="Heuer A."/>
            <person name="Rast P."/>
            <person name="Oberbeckmann S."/>
            <person name="Bunk B."/>
            <person name="Jeske O."/>
            <person name="Meyerdierks A."/>
            <person name="Storesund J.E."/>
            <person name="Kallscheuer N."/>
            <person name="Luecker S."/>
            <person name="Lage O.M."/>
            <person name="Pohl T."/>
            <person name="Merkel B.J."/>
            <person name="Hornburger P."/>
            <person name="Mueller R.-W."/>
            <person name="Bruemmer F."/>
            <person name="Labrenz M."/>
            <person name="Spormann A.M."/>
            <person name="Op den Camp H."/>
            <person name="Overmann J."/>
            <person name="Amann R."/>
            <person name="Jetten M.S.M."/>
            <person name="Mascher T."/>
            <person name="Medema M.H."/>
            <person name="Devos D.P."/>
            <person name="Kaster A.-K."/>
            <person name="Ovreas L."/>
            <person name="Rohde M."/>
            <person name="Galperin M.Y."/>
            <person name="Jogler C."/>
        </authorList>
    </citation>
    <scope>NUCLEOTIDE SEQUENCE [LARGE SCALE GENOMIC DNA]</scope>
    <source>
        <strain evidence="6 7">Pla163</strain>
    </source>
</reference>
<comment type="similarity">
    <text evidence="1">Belongs to the photoactive yellow protein family.</text>
</comment>
<keyword evidence="3" id="KW-0157">Chromophore</keyword>
<dbReference type="Proteomes" id="UP000319342">
    <property type="component" value="Chromosome"/>
</dbReference>
<evidence type="ECO:0000313" key="6">
    <source>
        <dbReference type="EMBL" id="QDU84479.1"/>
    </source>
</evidence>
<dbReference type="InterPro" id="IPR012130">
    <property type="entry name" value="PYP"/>
</dbReference>
<dbReference type="Pfam" id="PF00989">
    <property type="entry name" value="PAS"/>
    <property type="match status" value="1"/>
</dbReference>
<dbReference type="RefSeq" id="WP_145186096.1">
    <property type="nucleotide sequence ID" value="NZ_CP036290.1"/>
</dbReference>
<organism evidence="6 7">
    <name type="scientific">Rohdeia mirabilis</name>
    <dbReference type="NCBI Taxonomy" id="2528008"/>
    <lineage>
        <taxon>Bacteria</taxon>
        <taxon>Pseudomonadati</taxon>
        <taxon>Planctomycetota</taxon>
        <taxon>Planctomycetia</taxon>
        <taxon>Planctomycetia incertae sedis</taxon>
        <taxon>Rohdeia</taxon>
    </lineage>
</organism>
<dbReference type="Gene3D" id="3.30.450.20">
    <property type="entry name" value="PAS domain"/>
    <property type="match status" value="1"/>
</dbReference>
<keyword evidence="7" id="KW-1185">Reference proteome</keyword>
<dbReference type="GO" id="GO:0006355">
    <property type="term" value="P:regulation of DNA-templated transcription"/>
    <property type="evidence" value="ECO:0007669"/>
    <property type="project" value="InterPro"/>
</dbReference>
<evidence type="ECO:0000256" key="2">
    <source>
        <dbReference type="ARBA" id="ARBA00019243"/>
    </source>
</evidence>
<evidence type="ECO:0000313" key="7">
    <source>
        <dbReference type="Proteomes" id="UP000319342"/>
    </source>
</evidence>
<dbReference type="GO" id="GO:0009881">
    <property type="term" value="F:photoreceptor activity"/>
    <property type="evidence" value="ECO:0007669"/>
    <property type="project" value="InterPro"/>
</dbReference>
<evidence type="ECO:0000256" key="3">
    <source>
        <dbReference type="ARBA" id="ARBA00022991"/>
    </source>
</evidence>
<dbReference type="InterPro" id="IPR013767">
    <property type="entry name" value="PAS_fold"/>
</dbReference>
<feature type="domain" description="PAS" evidence="5">
    <location>
        <begin position="38"/>
        <end position="101"/>
    </location>
</feature>
<dbReference type="SUPFAM" id="SSF55785">
    <property type="entry name" value="PYP-like sensor domain (PAS domain)"/>
    <property type="match status" value="1"/>
</dbReference>